<dbReference type="EMBL" id="KQ434954">
    <property type="protein sequence ID" value="KZC12540.1"/>
    <property type="molecule type" value="Genomic_DNA"/>
</dbReference>
<name>A0A154PMV1_DUFNO</name>
<proteinExistence type="predicted"/>
<gene>
    <name evidence="1" type="ORF">WN55_03292</name>
</gene>
<sequence length="183" mass="20985">MYSGTVIWFLIGVYSISNFRCCYSYVYDRPKVVTYGEPCIASRQFPIRIEGPKPAMPEQKIPLSLDFRVVSEMYVEPRRRVEYPIAIDAPCPTTSSPSERIIVDDDVLRLRGKTYAYSTYVPPAEDTPTPSKYYNFSVNIPITSKEITSEQPTERYVQRLRGLATRVDRVLVPACEVSQAYRC</sequence>
<dbReference type="OMA" id="VTYGEPC"/>
<keyword evidence="2" id="KW-1185">Reference proteome</keyword>
<evidence type="ECO:0000313" key="2">
    <source>
        <dbReference type="Proteomes" id="UP000076502"/>
    </source>
</evidence>
<accession>A0A154PMV1</accession>
<evidence type="ECO:0000313" key="1">
    <source>
        <dbReference type="EMBL" id="KZC12540.1"/>
    </source>
</evidence>
<reference evidence="1 2" key="1">
    <citation type="submission" date="2015-07" db="EMBL/GenBank/DDBJ databases">
        <title>The genome of Dufourea novaeangliae.</title>
        <authorList>
            <person name="Pan H."/>
            <person name="Kapheim K."/>
        </authorList>
    </citation>
    <scope>NUCLEOTIDE SEQUENCE [LARGE SCALE GENOMIC DNA]</scope>
    <source>
        <strain evidence="1">0120121106</strain>
        <tissue evidence="1">Whole body</tissue>
    </source>
</reference>
<dbReference type="OrthoDB" id="7673258at2759"/>
<protein>
    <submittedName>
        <fullName evidence="1">Uncharacterized protein</fullName>
    </submittedName>
</protein>
<organism evidence="1 2">
    <name type="scientific">Dufourea novaeangliae</name>
    <name type="common">Sweat bee</name>
    <dbReference type="NCBI Taxonomy" id="178035"/>
    <lineage>
        <taxon>Eukaryota</taxon>
        <taxon>Metazoa</taxon>
        <taxon>Ecdysozoa</taxon>
        <taxon>Arthropoda</taxon>
        <taxon>Hexapoda</taxon>
        <taxon>Insecta</taxon>
        <taxon>Pterygota</taxon>
        <taxon>Neoptera</taxon>
        <taxon>Endopterygota</taxon>
        <taxon>Hymenoptera</taxon>
        <taxon>Apocrita</taxon>
        <taxon>Aculeata</taxon>
        <taxon>Apoidea</taxon>
        <taxon>Anthophila</taxon>
        <taxon>Halictidae</taxon>
        <taxon>Rophitinae</taxon>
        <taxon>Dufourea</taxon>
    </lineage>
</organism>
<dbReference type="AlphaFoldDB" id="A0A154PMV1"/>
<dbReference type="Proteomes" id="UP000076502">
    <property type="component" value="Unassembled WGS sequence"/>
</dbReference>